<evidence type="ECO:0000256" key="1">
    <source>
        <dbReference type="SAM" id="MobiDB-lite"/>
    </source>
</evidence>
<evidence type="ECO:0000313" key="2">
    <source>
        <dbReference type="EMBL" id="PSN62308.1"/>
    </source>
</evidence>
<dbReference type="OrthoDB" id="3825435at2759"/>
<feature type="region of interest" description="Disordered" evidence="1">
    <location>
        <begin position="309"/>
        <end position="374"/>
    </location>
</feature>
<dbReference type="InterPro" id="IPR038765">
    <property type="entry name" value="Papain-like_cys_pep_sf"/>
</dbReference>
<protein>
    <recommendedName>
        <fullName evidence="4">Ubiquitin-like protease family profile domain-containing protein</fullName>
    </recommendedName>
</protein>
<accession>A0A2T2NB91</accession>
<dbReference type="Proteomes" id="UP000240883">
    <property type="component" value="Unassembled WGS sequence"/>
</dbReference>
<sequence length="1454" mass="165637">MPPKRKRQQSASARPVKKAKVEKKGRSKQKSQPVKNKAREENQSPAKQVSSRKRTVVQWAYPENINDTHLTALALLIFQGDWYSLENALEGTYLPLPAIRSPFYEKNRAKPYQLDEKTDKNRSSDLLRDFYNDIARQTQRQIDKDQYSRQNILDLFNNGNDDTAVVANAHRGGPVVLEDNSHVVGRAVTIEGDVHELKETNIDFFRFDPPGERAEYFIRLPPTGTTSVTVNGRSFESITSDLPLWIGPLTDFAVIELVGDPILFWRNTSALGFTKKRNSASQEEIDMRPNNVLKDSLRVIWTVQGREIGTDPPVLRTPQSKSSSRPPRLKITASVTSKSTNSAKSPTPSSSKANSKRASNPPAPTIPEASLPSIDTDPCGYFRKKIKILSTHYSTILEDYGSSRQDLKTQAGTLIQTVVHAINIIKPRGQGFSTFVDDQRLRALRPGRPILMPLEEEEHPVLLFARYAASGIELQILDPMHWSATRDIRDRIYRRVVEHISCGWMYPIPNDIENSEVPNIWPRYATWVSFPQQKDAIHSIYFVILYAWAMAMGFTTDADFRVKNSKDYQFYEDALTIFKLVGQCATVDWKLLFAFFRCHGFIKETSTPEDAKFWLTNTSADLLLAGEINADDNLRATDLSSSDDTMRQVRFNPSNQGQRHDEEFQADLYSEAFKTGPLLDLIRIGRWSPDLSEESAKQILEDLQRPRPPPEPLKYPLAYTQAEARINDDIPDDFDPCKYLGERLQELMKTEGNWSSDKRMQAMTNELVKGKWLAEEDLIYTIGSVTMAITAMQEDSQGFSILHPILSKVEGCSRAIRPGRPLIAAVTHANHSTLFVVQYDEDSDITLYNLDSKRGVYLPEERSALYNLIWHFVTINHWYEHSNDENVEVPHKFRSVQCVQQTDDWGCGYYTILNGWALAMGLELNTNFQAAKLKEIHPQLRRIILSARAGFADWKLIYAFLRCHDYVMPGSTVPPSRRFQKTQESLDNMSFSAFFDRICAEEQGKGEKTVLDVSANRTFFSYQVIHNLSSHPHRWELQTESTQVLKLKPFPDFQSTNGNWKAKMQAKRFQEKSKAYLYFEKVKVRLEKKLWESERNRPRRGSLEQPTTAEKWNAGMLSHHQIMLAIAAVLKPLDALQNKNKNGPTRGFALARDVDLTAARHKDFGSGGPHTVLDTIRVVRPRRCWFIPLAMTGDFNKEVAEIRARRHGDRYMSPRDHHLLALVQEEQPSPDQGETGPQVSIYFLDNMPEYFEDVRSYTYATIERIVTGLSWLGSGSPDQKPKFDGKFRHVKVAEQALGSDSSTTCGWHVIANAWILAMGLSPNVQDFGFDTDVYEGIHFLVTCALEGILGWKAVAAYFISRRLVLEETSEKVPLDRRFEPTGIRMDKDELQRTVQTMIEQDEKLGFAVPSNRDSNVKLSQIKSIAINIPSSSELRRAIESDSALDFLGDWMSFD</sequence>
<evidence type="ECO:0008006" key="4">
    <source>
        <dbReference type="Google" id="ProtNLM"/>
    </source>
</evidence>
<dbReference type="SUPFAM" id="SSF54001">
    <property type="entry name" value="Cysteine proteinases"/>
    <property type="match status" value="1"/>
</dbReference>
<feature type="compositionally biased region" description="Low complexity" evidence="1">
    <location>
        <begin position="337"/>
        <end position="360"/>
    </location>
</feature>
<reference evidence="2 3" key="1">
    <citation type="journal article" date="2018" name="Front. Microbiol.">
        <title>Genome-Wide Analysis of Corynespora cassiicola Leaf Fall Disease Putative Effectors.</title>
        <authorList>
            <person name="Lopez D."/>
            <person name="Ribeiro S."/>
            <person name="Label P."/>
            <person name="Fumanal B."/>
            <person name="Venisse J.S."/>
            <person name="Kohler A."/>
            <person name="de Oliveira R.R."/>
            <person name="Labutti K."/>
            <person name="Lipzen A."/>
            <person name="Lail K."/>
            <person name="Bauer D."/>
            <person name="Ohm R.A."/>
            <person name="Barry K.W."/>
            <person name="Spatafora J."/>
            <person name="Grigoriev I.V."/>
            <person name="Martin F.M."/>
            <person name="Pujade-Renaud V."/>
        </authorList>
    </citation>
    <scope>NUCLEOTIDE SEQUENCE [LARGE SCALE GENOMIC DNA]</scope>
    <source>
        <strain evidence="2 3">Philippines</strain>
    </source>
</reference>
<feature type="compositionally biased region" description="Basic residues" evidence="1">
    <location>
        <begin position="15"/>
        <end position="29"/>
    </location>
</feature>
<dbReference type="EMBL" id="KZ678142">
    <property type="protein sequence ID" value="PSN62308.1"/>
    <property type="molecule type" value="Genomic_DNA"/>
</dbReference>
<proteinExistence type="predicted"/>
<gene>
    <name evidence="2" type="ORF">BS50DRAFT_650848</name>
</gene>
<organism evidence="2 3">
    <name type="scientific">Corynespora cassiicola Philippines</name>
    <dbReference type="NCBI Taxonomy" id="1448308"/>
    <lineage>
        <taxon>Eukaryota</taxon>
        <taxon>Fungi</taxon>
        <taxon>Dikarya</taxon>
        <taxon>Ascomycota</taxon>
        <taxon>Pezizomycotina</taxon>
        <taxon>Dothideomycetes</taxon>
        <taxon>Pleosporomycetidae</taxon>
        <taxon>Pleosporales</taxon>
        <taxon>Corynesporascaceae</taxon>
        <taxon>Corynespora</taxon>
    </lineage>
</organism>
<name>A0A2T2NB91_CORCC</name>
<dbReference type="STRING" id="1448308.A0A2T2NB91"/>
<keyword evidence="3" id="KW-1185">Reference proteome</keyword>
<feature type="region of interest" description="Disordered" evidence="1">
    <location>
        <begin position="1"/>
        <end position="53"/>
    </location>
</feature>
<evidence type="ECO:0000313" key="3">
    <source>
        <dbReference type="Proteomes" id="UP000240883"/>
    </source>
</evidence>